<feature type="transmembrane region" description="Helical" evidence="1">
    <location>
        <begin position="38"/>
        <end position="57"/>
    </location>
</feature>
<evidence type="ECO:0000313" key="2">
    <source>
        <dbReference type="EMBL" id="QVE48729.1"/>
    </source>
</evidence>
<gene>
    <name evidence="2" type="ORF">H9Q19_03340</name>
</gene>
<keyword evidence="1" id="KW-0812">Transmembrane</keyword>
<name>A0ABX8CCI4_9CHLA</name>
<keyword evidence="3" id="KW-1185">Reference proteome</keyword>
<reference evidence="2 3" key="1">
    <citation type="submission" date="2020-08" db="EMBL/GenBank/DDBJ databases">
        <title>Isolation and characterization of novel Chlamydia from Siamese crocodiles (Crocodylus siamensis).</title>
        <authorList>
            <person name="Sariya L."/>
        </authorList>
    </citation>
    <scope>NUCLEOTIDE SEQUENCE [LARGE SCALE GENOMIC DNA]</scope>
    <source>
        <strain evidence="2 3">No. 12</strain>
    </source>
</reference>
<keyword evidence="1" id="KW-0472">Membrane</keyword>
<feature type="transmembrane region" description="Helical" evidence="1">
    <location>
        <begin position="63"/>
        <end position="82"/>
    </location>
</feature>
<dbReference type="RefSeq" id="WP_213240285.1">
    <property type="nucleotide sequence ID" value="NZ_CP060791.1"/>
</dbReference>
<proteinExistence type="predicted"/>
<dbReference type="GeneID" id="301704632"/>
<sequence length="369" mass="41450">MKLPRMCFGYLPKPAFMSTKEKGNIHYIPTARHAARKMISGLFTLLGIGAFSCSVLAASMCQTFLPCVGLLVLGILLCIFAYQQYISAWTRIEIPKLHYRKHVVSSATEEEYRSLLRTWRLLSPGAYCHQVNKNIHICEGTKENLKKILEKRLVKKNGTILIQELDLDAIRNGQLETETLYQEVFQIPSTMQECIKNSLRTSHSQDRIVTTPWIDRFQGPAPQEVLYTHIPGLRQEEAQTESSLLSIYTEAYVEAFKSAIERVSISRFVNKEGICLLVSPLGVIKGLDNTALHSAKILSKTAFLQAVEFLATEVVLPENKSKIPITVALVDPDSVAPLRSVNTNVMFPTRESLCFSDFVPSSSSWCHVI</sequence>
<organism evidence="2 3">
    <name type="scientific">Chlamydia crocodili</name>
    <dbReference type="NCBI Taxonomy" id="2766982"/>
    <lineage>
        <taxon>Bacteria</taxon>
        <taxon>Pseudomonadati</taxon>
        <taxon>Chlamydiota</taxon>
        <taxon>Chlamydiia</taxon>
        <taxon>Chlamydiales</taxon>
        <taxon>Chlamydiaceae</taxon>
        <taxon>Chlamydia/Chlamydophila group</taxon>
        <taxon>Chlamydia</taxon>
    </lineage>
</organism>
<keyword evidence="1" id="KW-1133">Transmembrane helix</keyword>
<protein>
    <submittedName>
        <fullName evidence="2">Uncharacterized protein</fullName>
    </submittedName>
</protein>
<accession>A0ABX8CCI4</accession>
<evidence type="ECO:0000313" key="3">
    <source>
        <dbReference type="Proteomes" id="UP000680625"/>
    </source>
</evidence>
<evidence type="ECO:0000256" key="1">
    <source>
        <dbReference type="SAM" id="Phobius"/>
    </source>
</evidence>
<dbReference type="EMBL" id="CP060791">
    <property type="protein sequence ID" value="QVE48729.1"/>
    <property type="molecule type" value="Genomic_DNA"/>
</dbReference>
<dbReference type="Proteomes" id="UP000680625">
    <property type="component" value="Chromosome"/>
</dbReference>